<dbReference type="SUPFAM" id="SSF103473">
    <property type="entry name" value="MFS general substrate transporter"/>
    <property type="match status" value="1"/>
</dbReference>
<evidence type="ECO:0000256" key="4">
    <source>
        <dbReference type="ARBA" id="ARBA00023136"/>
    </source>
</evidence>
<organism evidence="6 7">
    <name type="scientific">Amycolatopsis cynarae</name>
    <dbReference type="NCBI Taxonomy" id="2995223"/>
    <lineage>
        <taxon>Bacteria</taxon>
        <taxon>Bacillati</taxon>
        <taxon>Actinomycetota</taxon>
        <taxon>Actinomycetes</taxon>
        <taxon>Pseudonocardiales</taxon>
        <taxon>Pseudonocardiaceae</taxon>
        <taxon>Amycolatopsis</taxon>
    </lineage>
</organism>
<evidence type="ECO:0000313" key="7">
    <source>
        <dbReference type="Proteomes" id="UP001163203"/>
    </source>
</evidence>
<dbReference type="EMBL" id="CP113836">
    <property type="protein sequence ID" value="WAL68716.1"/>
    <property type="molecule type" value="Genomic_DNA"/>
</dbReference>
<accession>A0ABY7BCU3</accession>
<dbReference type="PANTHER" id="PTHR23501:SF197">
    <property type="entry name" value="COMD"/>
    <property type="match status" value="1"/>
</dbReference>
<dbReference type="RefSeq" id="WP_268758809.1">
    <property type="nucleotide sequence ID" value="NZ_CP113836.1"/>
</dbReference>
<dbReference type="PANTHER" id="PTHR23501">
    <property type="entry name" value="MAJOR FACILITATOR SUPERFAMILY"/>
    <property type="match status" value="1"/>
</dbReference>
<evidence type="ECO:0000256" key="3">
    <source>
        <dbReference type="ARBA" id="ARBA00022989"/>
    </source>
</evidence>
<evidence type="ECO:0000256" key="2">
    <source>
        <dbReference type="ARBA" id="ARBA00022692"/>
    </source>
</evidence>
<gene>
    <name evidence="6" type="ORF">ORV05_13360</name>
</gene>
<reference evidence="6" key="1">
    <citation type="submission" date="2022-11" db="EMBL/GenBank/DDBJ databases">
        <authorList>
            <person name="Mo P."/>
        </authorList>
    </citation>
    <scope>NUCLEOTIDE SEQUENCE</scope>
    <source>
        <strain evidence="6">HUAS 11-8</strain>
    </source>
</reference>
<dbReference type="InterPro" id="IPR036259">
    <property type="entry name" value="MFS_trans_sf"/>
</dbReference>
<dbReference type="Proteomes" id="UP001163203">
    <property type="component" value="Chromosome"/>
</dbReference>
<keyword evidence="7" id="KW-1185">Reference proteome</keyword>
<evidence type="ECO:0008006" key="8">
    <source>
        <dbReference type="Google" id="ProtNLM"/>
    </source>
</evidence>
<evidence type="ECO:0000313" key="6">
    <source>
        <dbReference type="EMBL" id="WAL68716.1"/>
    </source>
</evidence>
<proteinExistence type="predicted"/>
<keyword evidence="4 5" id="KW-0472">Membrane</keyword>
<feature type="transmembrane region" description="Helical" evidence="5">
    <location>
        <begin position="30"/>
        <end position="49"/>
    </location>
</feature>
<evidence type="ECO:0000256" key="5">
    <source>
        <dbReference type="SAM" id="Phobius"/>
    </source>
</evidence>
<protein>
    <recommendedName>
        <fullName evidence="8">MFS transporter</fullName>
    </recommendedName>
</protein>
<sequence>MLIALVIPVERRVAAPVLPLLTLTSRTVVIASLIGFIANVAMFGLLVYLPTYLQVVDGVSATLSGIGNPGCQNLLRSRVA</sequence>
<keyword evidence="3 5" id="KW-1133">Transmembrane helix</keyword>
<evidence type="ECO:0000256" key="1">
    <source>
        <dbReference type="ARBA" id="ARBA00004141"/>
    </source>
</evidence>
<name>A0ABY7BCU3_9PSEU</name>
<comment type="subcellular location">
    <subcellularLocation>
        <location evidence="1">Membrane</location>
        <topology evidence="1">Multi-pass membrane protein</topology>
    </subcellularLocation>
</comment>
<keyword evidence="2 5" id="KW-0812">Transmembrane</keyword>